<feature type="region of interest" description="Disordered" evidence="1">
    <location>
        <begin position="325"/>
        <end position="408"/>
    </location>
</feature>
<evidence type="ECO:0000256" key="1">
    <source>
        <dbReference type="SAM" id="MobiDB-lite"/>
    </source>
</evidence>
<sequence>MSFNLSILGFALPIPSLFRPTSAFVAPAVDDPPMGVVGSYGRSYATLDIEAMDVDIVDVQTAMVCDAPASPADIDMAVFDSGKATRALQAVRRPAIVYNDVKMKDAFYHPARAPAKTRDPRPVPMDVDLPEVSPPPPIVPPSQPSASQPTSPSLDSSIRRWMERMEGPGQTMSEYREAKRRRVKERLVREDWCHVFSSVRAAVRCSRLTTRNDEGHDPSLHGSPYRLPSPPPSRLPAPPPARVSSPTPAAHLPSPVMPPIPSPCSPVLHPPSSSPQARLPTGLSSFGLRPRLPTVEQHILTAADMERIGNDYADNLEWISLRHDESNTEQERKFSEEDIFGSDSDEECIEEAADTTIEEDTTEQDMEIGSDDDSEDDDSDAGEDDSGGLDLGDTGFEGDADAVPDADVLSPSSLLQQADNFLWDVFTNLHAHQASFPGTGT</sequence>
<evidence type="ECO:0000256" key="2">
    <source>
        <dbReference type="SAM" id="SignalP"/>
    </source>
</evidence>
<feature type="compositionally biased region" description="Acidic residues" evidence="1">
    <location>
        <begin position="337"/>
        <end position="387"/>
    </location>
</feature>
<keyword evidence="2" id="KW-0732">Signal</keyword>
<organism evidence="3 4">
    <name type="scientific">Hericium alpestre</name>
    <dbReference type="NCBI Taxonomy" id="135208"/>
    <lineage>
        <taxon>Eukaryota</taxon>
        <taxon>Fungi</taxon>
        <taxon>Dikarya</taxon>
        <taxon>Basidiomycota</taxon>
        <taxon>Agaricomycotina</taxon>
        <taxon>Agaricomycetes</taxon>
        <taxon>Russulales</taxon>
        <taxon>Hericiaceae</taxon>
        <taxon>Hericium</taxon>
    </lineage>
</organism>
<keyword evidence="4" id="KW-1185">Reference proteome</keyword>
<reference evidence="3 4" key="1">
    <citation type="submission" date="2019-02" db="EMBL/GenBank/DDBJ databases">
        <title>Genome sequencing of the rare red list fungi Hericium alpestre (H. flagellum).</title>
        <authorList>
            <person name="Buettner E."/>
            <person name="Kellner H."/>
        </authorList>
    </citation>
    <scope>NUCLEOTIDE SEQUENCE [LARGE SCALE GENOMIC DNA]</scope>
    <source>
        <strain evidence="3 4">DSM 108284</strain>
    </source>
</reference>
<feature type="compositionally biased region" description="Low complexity" evidence="1">
    <location>
        <begin position="144"/>
        <end position="153"/>
    </location>
</feature>
<dbReference type="AlphaFoldDB" id="A0A4Y9ZVS6"/>
<feature type="compositionally biased region" description="Pro residues" evidence="1">
    <location>
        <begin position="132"/>
        <end position="143"/>
    </location>
</feature>
<evidence type="ECO:0000313" key="3">
    <source>
        <dbReference type="EMBL" id="TFY78922.1"/>
    </source>
</evidence>
<feature type="compositionally biased region" description="Low complexity" evidence="1">
    <location>
        <begin position="242"/>
        <end position="252"/>
    </location>
</feature>
<feature type="chain" id="PRO_5021398720" evidence="2">
    <location>
        <begin position="24"/>
        <end position="441"/>
    </location>
</feature>
<name>A0A4Y9ZVS6_9AGAM</name>
<feature type="compositionally biased region" description="Basic and acidic residues" evidence="1">
    <location>
        <begin position="325"/>
        <end position="336"/>
    </location>
</feature>
<feature type="compositionally biased region" description="Pro residues" evidence="1">
    <location>
        <begin position="227"/>
        <end position="241"/>
    </location>
</feature>
<protein>
    <submittedName>
        <fullName evidence="3">Uncharacterized protein</fullName>
    </submittedName>
</protein>
<accession>A0A4Y9ZVS6</accession>
<proteinExistence type="predicted"/>
<feature type="region of interest" description="Disordered" evidence="1">
    <location>
        <begin position="210"/>
        <end position="252"/>
    </location>
</feature>
<comment type="caution">
    <text evidence="3">The sequence shown here is derived from an EMBL/GenBank/DDBJ whole genome shotgun (WGS) entry which is preliminary data.</text>
</comment>
<dbReference type="EMBL" id="SFCI01000590">
    <property type="protein sequence ID" value="TFY78922.1"/>
    <property type="molecule type" value="Genomic_DNA"/>
</dbReference>
<gene>
    <name evidence="3" type="ORF">EWM64_g5091</name>
</gene>
<feature type="signal peptide" evidence="2">
    <location>
        <begin position="1"/>
        <end position="23"/>
    </location>
</feature>
<dbReference type="Proteomes" id="UP000298061">
    <property type="component" value="Unassembled WGS sequence"/>
</dbReference>
<evidence type="ECO:0000313" key="4">
    <source>
        <dbReference type="Proteomes" id="UP000298061"/>
    </source>
</evidence>
<feature type="region of interest" description="Disordered" evidence="1">
    <location>
        <begin position="112"/>
        <end position="155"/>
    </location>
</feature>
<feature type="compositionally biased region" description="Basic and acidic residues" evidence="1">
    <location>
        <begin position="210"/>
        <end position="219"/>
    </location>
</feature>